<feature type="region of interest" description="Disordered" evidence="1">
    <location>
        <begin position="1"/>
        <end position="20"/>
    </location>
</feature>
<proteinExistence type="predicted"/>
<dbReference type="Proteomes" id="UP001551584">
    <property type="component" value="Unassembled WGS sequence"/>
</dbReference>
<dbReference type="EMBL" id="JBEZNA010000021">
    <property type="protein sequence ID" value="MEU9577978.1"/>
    <property type="molecule type" value="Genomic_DNA"/>
</dbReference>
<dbReference type="InterPro" id="IPR046096">
    <property type="entry name" value="DUF6114"/>
</dbReference>
<name>A0ABV3EP42_9ACTN</name>
<evidence type="ECO:0000256" key="2">
    <source>
        <dbReference type="SAM" id="Phobius"/>
    </source>
</evidence>
<protein>
    <submittedName>
        <fullName evidence="3">DUF6114 domain-containing protein</fullName>
    </submittedName>
</protein>
<keyword evidence="2" id="KW-0812">Transmembrane</keyword>
<keyword evidence="2" id="KW-1133">Transmembrane helix</keyword>
<sequence length="151" mass="16182">MRSGTALPAAPPDPAPKRRSRFATWRGTRPFLGGLLLTLAGVEIMLTMKVLESSLQVILKAGALGIAGYLLPAVMTLCGLLILFNPAQRIFYSIIGLLATLGSWVTSNLGGFVVGLILGLLGSTLAFGWLPDQEPRRKLLRRRRREAASAG</sequence>
<feature type="transmembrane region" description="Helical" evidence="2">
    <location>
        <begin position="90"/>
        <end position="106"/>
    </location>
</feature>
<dbReference type="Pfam" id="PF19609">
    <property type="entry name" value="DUF6114"/>
    <property type="match status" value="1"/>
</dbReference>
<reference evidence="3 4" key="1">
    <citation type="submission" date="2024-06" db="EMBL/GenBank/DDBJ databases">
        <title>The Natural Products Discovery Center: Release of the First 8490 Sequenced Strains for Exploring Actinobacteria Biosynthetic Diversity.</title>
        <authorList>
            <person name="Kalkreuter E."/>
            <person name="Kautsar S.A."/>
            <person name="Yang D."/>
            <person name="Bader C.D."/>
            <person name="Teijaro C.N."/>
            <person name="Fluegel L."/>
            <person name="Davis C.M."/>
            <person name="Simpson J.R."/>
            <person name="Lauterbach L."/>
            <person name="Steele A.D."/>
            <person name="Gui C."/>
            <person name="Meng S."/>
            <person name="Li G."/>
            <person name="Viehrig K."/>
            <person name="Ye F."/>
            <person name="Su P."/>
            <person name="Kiefer A.F."/>
            <person name="Nichols A."/>
            <person name="Cepeda A.J."/>
            <person name="Yan W."/>
            <person name="Fan B."/>
            <person name="Jiang Y."/>
            <person name="Adhikari A."/>
            <person name="Zheng C.-J."/>
            <person name="Schuster L."/>
            <person name="Cowan T.M."/>
            <person name="Smanski M.J."/>
            <person name="Chevrette M.G."/>
            <person name="De Carvalho L.P.S."/>
            <person name="Shen B."/>
        </authorList>
    </citation>
    <scope>NUCLEOTIDE SEQUENCE [LARGE SCALE GENOMIC DNA]</scope>
    <source>
        <strain evidence="3 4">NPDC048117</strain>
    </source>
</reference>
<feature type="transmembrane region" description="Helical" evidence="2">
    <location>
        <begin position="112"/>
        <end position="131"/>
    </location>
</feature>
<accession>A0ABV3EP42</accession>
<comment type="caution">
    <text evidence="3">The sequence shown here is derived from an EMBL/GenBank/DDBJ whole genome shotgun (WGS) entry which is preliminary data.</text>
</comment>
<dbReference type="RefSeq" id="WP_359271626.1">
    <property type="nucleotide sequence ID" value="NZ_JBEZNA010000021.1"/>
</dbReference>
<gene>
    <name evidence="3" type="ORF">AB0D95_12015</name>
</gene>
<evidence type="ECO:0000256" key="1">
    <source>
        <dbReference type="SAM" id="MobiDB-lite"/>
    </source>
</evidence>
<feature type="transmembrane region" description="Helical" evidence="2">
    <location>
        <begin position="57"/>
        <end position="83"/>
    </location>
</feature>
<evidence type="ECO:0000313" key="3">
    <source>
        <dbReference type="EMBL" id="MEU9577978.1"/>
    </source>
</evidence>
<keyword evidence="4" id="KW-1185">Reference proteome</keyword>
<organism evidence="3 4">
    <name type="scientific">Streptomyces chilikensis</name>
    <dbReference type="NCBI Taxonomy" id="1194079"/>
    <lineage>
        <taxon>Bacteria</taxon>
        <taxon>Bacillati</taxon>
        <taxon>Actinomycetota</taxon>
        <taxon>Actinomycetes</taxon>
        <taxon>Kitasatosporales</taxon>
        <taxon>Streptomycetaceae</taxon>
        <taxon>Streptomyces</taxon>
    </lineage>
</organism>
<feature type="transmembrane region" description="Helical" evidence="2">
    <location>
        <begin position="31"/>
        <end position="51"/>
    </location>
</feature>
<evidence type="ECO:0000313" key="4">
    <source>
        <dbReference type="Proteomes" id="UP001551584"/>
    </source>
</evidence>
<keyword evidence="2" id="KW-0472">Membrane</keyword>